<keyword evidence="7" id="KW-0496">Mitochondrion</keyword>
<dbReference type="GO" id="GO:0005741">
    <property type="term" value="C:mitochondrial outer membrane"/>
    <property type="evidence" value="ECO:0007669"/>
    <property type="project" value="TreeGrafter"/>
</dbReference>
<keyword evidence="4 10" id="KW-0812">Transmembrane</keyword>
<evidence type="ECO:0000256" key="7">
    <source>
        <dbReference type="ARBA" id="ARBA00023128"/>
    </source>
</evidence>
<organism evidence="11 12">
    <name type="scientific">Lingula anatina</name>
    <name type="common">Brachiopod</name>
    <name type="synonym">Lingula unguis</name>
    <dbReference type="NCBI Taxonomy" id="7574"/>
    <lineage>
        <taxon>Eukaryota</taxon>
        <taxon>Metazoa</taxon>
        <taxon>Spiralia</taxon>
        <taxon>Lophotrochozoa</taxon>
        <taxon>Brachiopoda</taxon>
        <taxon>Linguliformea</taxon>
        <taxon>Lingulata</taxon>
        <taxon>Lingulida</taxon>
        <taxon>Linguloidea</taxon>
        <taxon>Lingulidae</taxon>
        <taxon>Lingula</taxon>
    </lineage>
</organism>
<evidence type="ECO:0000313" key="11">
    <source>
        <dbReference type="Proteomes" id="UP000085678"/>
    </source>
</evidence>
<feature type="compositionally biased region" description="Low complexity" evidence="9">
    <location>
        <begin position="58"/>
        <end position="73"/>
    </location>
</feature>
<evidence type="ECO:0000256" key="9">
    <source>
        <dbReference type="SAM" id="MobiDB-lite"/>
    </source>
</evidence>
<dbReference type="GO" id="GO:0097345">
    <property type="term" value="P:mitochondrial outer membrane permeabilization"/>
    <property type="evidence" value="ECO:0007669"/>
    <property type="project" value="TreeGrafter"/>
</dbReference>
<keyword evidence="8 10" id="KW-0472">Membrane</keyword>
<keyword evidence="11" id="KW-1185">Reference proteome</keyword>
<evidence type="ECO:0000256" key="1">
    <source>
        <dbReference type="ARBA" id="ARBA00004167"/>
    </source>
</evidence>
<sequence length="175" mass="19137">MAAVPKSSQEEALNDSWVELHFQQNGSGTGSETNGRPTSVYTGNMEKLLIEAQKEGSRASSRVTSSSSSRGSPKGPPSPNESHQELQNADWIWDWSSRPEVMPPSDWHIRFKHPEHSRRATVHSSGPRKAGLFSMENLRLLLCTHASVFVMGAAVGAAMAILYIKKYANLTVSSS</sequence>
<feature type="region of interest" description="Disordered" evidence="9">
    <location>
        <begin position="1"/>
        <end position="88"/>
    </location>
</feature>
<reference evidence="12" key="1">
    <citation type="submission" date="2025-08" db="UniProtKB">
        <authorList>
            <consortium name="RefSeq"/>
        </authorList>
    </citation>
    <scope>IDENTIFICATION</scope>
    <source>
        <tissue evidence="12">Gonads</tissue>
    </source>
</reference>
<feature type="compositionally biased region" description="Polar residues" evidence="9">
    <location>
        <begin position="1"/>
        <end position="11"/>
    </location>
</feature>
<evidence type="ECO:0000256" key="10">
    <source>
        <dbReference type="SAM" id="Phobius"/>
    </source>
</evidence>
<dbReference type="OrthoDB" id="5857140at2759"/>
<dbReference type="GO" id="GO:0005634">
    <property type="term" value="C:nucleus"/>
    <property type="evidence" value="ECO:0007669"/>
    <property type="project" value="TreeGrafter"/>
</dbReference>
<dbReference type="GO" id="GO:0042802">
    <property type="term" value="F:identical protein binding"/>
    <property type="evidence" value="ECO:0007669"/>
    <property type="project" value="UniProtKB-ARBA"/>
</dbReference>
<comment type="similarity">
    <text evidence="3">Belongs to the NIP3 family.</text>
</comment>
<comment type="subcellular location">
    <subcellularLocation>
        <location evidence="1">Membrane</location>
        <topology evidence="1">Single-pass membrane protein</topology>
    </subcellularLocation>
    <subcellularLocation>
        <location evidence="2">Mitochondrion membrane</location>
    </subcellularLocation>
</comment>
<dbReference type="InParanoid" id="A0A1S3J6C6"/>
<evidence type="ECO:0000256" key="5">
    <source>
        <dbReference type="ARBA" id="ARBA00022703"/>
    </source>
</evidence>
<dbReference type="GO" id="GO:0043065">
    <property type="term" value="P:positive regulation of apoptotic process"/>
    <property type="evidence" value="ECO:0007669"/>
    <property type="project" value="InterPro"/>
</dbReference>
<dbReference type="Proteomes" id="UP000085678">
    <property type="component" value="Unplaced"/>
</dbReference>
<feature type="compositionally biased region" description="Basic and acidic residues" evidence="9">
    <location>
        <begin position="48"/>
        <end position="57"/>
    </location>
</feature>
<dbReference type="GeneID" id="106170584"/>
<dbReference type="OMA" id="KDWKFKH"/>
<evidence type="ECO:0000256" key="3">
    <source>
        <dbReference type="ARBA" id="ARBA00007710"/>
    </source>
</evidence>
<evidence type="ECO:0000256" key="6">
    <source>
        <dbReference type="ARBA" id="ARBA00022989"/>
    </source>
</evidence>
<dbReference type="PANTHER" id="PTHR15186">
    <property type="entry name" value="RE48077P"/>
    <property type="match status" value="1"/>
</dbReference>
<dbReference type="KEGG" id="lak:106170584"/>
<proteinExistence type="inferred from homology"/>
<dbReference type="Pfam" id="PF06553">
    <property type="entry name" value="BNIP3"/>
    <property type="match status" value="1"/>
</dbReference>
<accession>A0A1S3J6C6</accession>
<evidence type="ECO:0000256" key="2">
    <source>
        <dbReference type="ARBA" id="ARBA00004325"/>
    </source>
</evidence>
<dbReference type="PANTHER" id="PTHR15186:SF5">
    <property type="entry name" value="BNIP3, ISOFORM A"/>
    <property type="match status" value="1"/>
</dbReference>
<protein>
    <submittedName>
        <fullName evidence="12">BCL2/adenovirus E1B 19 kDa protein-interacting protein 3</fullName>
    </submittedName>
</protein>
<name>A0A1S3J6C6_LINAN</name>
<feature type="transmembrane region" description="Helical" evidence="10">
    <location>
        <begin position="138"/>
        <end position="164"/>
    </location>
</feature>
<evidence type="ECO:0000313" key="12">
    <source>
        <dbReference type="RefSeq" id="XP_013405945.1"/>
    </source>
</evidence>
<gene>
    <name evidence="12" type="primary">LOC106170584</name>
</gene>
<dbReference type="InterPro" id="IPR010548">
    <property type="entry name" value="BNIP3"/>
</dbReference>
<dbReference type="RefSeq" id="XP_013405945.1">
    <property type="nucleotide sequence ID" value="XM_013550491.1"/>
</dbReference>
<evidence type="ECO:0000256" key="4">
    <source>
        <dbReference type="ARBA" id="ARBA00022692"/>
    </source>
</evidence>
<dbReference type="AlphaFoldDB" id="A0A1S3J6C6"/>
<evidence type="ECO:0000256" key="8">
    <source>
        <dbReference type="ARBA" id="ARBA00023136"/>
    </source>
</evidence>
<dbReference type="STRING" id="7574.A0A1S3J6C6"/>
<keyword evidence="6 10" id="KW-1133">Transmembrane helix</keyword>
<keyword evidence="5" id="KW-0053">Apoptosis</keyword>
<feature type="compositionally biased region" description="Polar residues" evidence="9">
    <location>
        <begin position="22"/>
        <end position="42"/>
    </location>
</feature>